<proteinExistence type="predicted"/>
<accession>A0A5M9M9N5</accession>
<dbReference type="AlphaFoldDB" id="A0A5M9M9N5"/>
<evidence type="ECO:0000313" key="1">
    <source>
        <dbReference type="EMBL" id="KAA8641259.1"/>
    </source>
</evidence>
<dbReference type="EMBL" id="QUQM01000014">
    <property type="protein sequence ID" value="KAA8641259.1"/>
    <property type="molecule type" value="Genomic_DNA"/>
</dbReference>
<evidence type="ECO:0000313" key="2">
    <source>
        <dbReference type="Proteomes" id="UP000324241"/>
    </source>
</evidence>
<dbReference type="GeneID" id="54324762"/>
<gene>
    <name evidence="1" type="ORF">ATNIH1004_002060</name>
</gene>
<comment type="caution">
    <text evidence="1">The sequence shown here is derived from an EMBL/GenBank/DDBJ whole genome shotgun (WGS) entry which is preliminary data.</text>
</comment>
<dbReference type="Proteomes" id="UP000324241">
    <property type="component" value="Unassembled WGS sequence"/>
</dbReference>
<dbReference type="RefSeq" id="XP_033420621.1">
    <property type="nucleotide sequence ID" value="XM_033566755.1"/>
</dbReference>
<reference evidence="1 2" key="1">
    <citation type="submission" date="2019-08" db="EMBL/GenBank/DDBJ databases">
        <title>The genome sequence of a newly discovered highly antifungal drug resistant Aspergillus species, Aspergillus tanneri NIH 1004.</title>
        <authorList>
            <person name="Mounaud S."/>
            <person name="Singh I."/>
            <person name="Joardar V."/>
            <person name="Pakala S."/>
            <person name="Pakala S."/>
            <person name="Venepally P."/>
            <person name="Chung J.K."/>
            <person name="Losada L."/>
            <person name="Nierman W.C."/>
        </authorList>
    </citation>
    <scope>NUCLEOTIDE SEQUENCE [LARGE SCALE GENOMIC DNA]</scope>
    <source>
        <strain evidence="1 2">NIH1004</strain>
    </source>
</reference>
<name>A0A5M9M9N5_9EURO</name>
<protein>
    <submittedName>
        <fullName evidence="1">Uncharacterized protein</fullName>
    </submittedName>
</protein>
<sequence>MDWDNGDWGGFQNPGVCAHKSENCREACHTPPVVIYTYYLHGTVFLNNHDWNGKPATV</sequence>
<organism evidence="1 2">
    <name type="scientific">Aspergillus tanneri</name>
    <dbReference type="NCBI Taxonomy" id="1220188"/>
    <lineage>
        <taxon>Eukaryota</taxon>
        <taxon>Fungi</taxon>
        <taxon>Dikarya</taxon>
        <taxon>Ascomycota</taxon>
        <taxon>Pezizomycotina</taxon>
        <taxon>Eurotiomycetes</taxon>
        <taxon>Eurotiomycetidae</taxon>
        <taxon>Eurotiales</taxon>
        <taxon>Aspergillaceae</taxon>
        <taxon>Aspergillus</taxon>
        <taxon>Aspergillus subgen. Circumdati</taxon>
    </lineage>
</organism>